<evidence type="ECO:0000313" key="2">
    <source>
        <dbReference type="Proteomes" id="UP000308600"/>
    </source>
</evidence>
<dbReference type="EMBL" id="ML208261">
    <property type="protein sequence ID" value="TFK75995.1"/>
    <property type="molecule type" value="Genomic_DNA"/>
</dbReference>
<protein>
    <submittedName>
        <fullName evidence="1">Uncharacterized protein</fullName>
    </submittedName>
</protein>
<evidence type="ECO:0000313" key="1">
    <source>
        <dbReference type="EMBL" id="TFK75995.1"/>
    </source>
</evidence>
<accession>A0ACD3BDR2</accession>
<proteinExistence type="predicted"/>
<gene>
    <name evidence="1" type="ORF">BDN72DRAFT_831435</name>
</gene>
<reference evidence="1 2" key="1">
    <citation type="journal article" date="2019" name="Nat. Ecol. Evol.">
        <title>Megaphylogeny resolves global patterns of mushroom evolution.</title>
        <authorList>
            <person name="Varga T."/>
            <person name="Krizsan K."/>
            <person name="Foldi C."/>
            <person name="Dima B."/>
            <person name="Sanchez-Garcia M."/>
            <person name="Sanchez-Ramirez S."/>
            <person name="Szollosi G.J."/>
            <person name="Szarkandi J.G."/>
            <person name="Papp V."/>
            <person name="Albert L."/>
            <person name="Andreopoulos W."/>
            <person name="Angelini C."/>
            <person name="Antonin V."/>
            <person name="Barry K.W."/>
            <person name="Bougher N.L."/>
            <person name="Buchanan P."/>
            <person name="Buyck B."/>
            <person name="Bense V."/>
            <person name="Catcheside P."/>
            <person name="Chovatia M."/>
            <person name="Cooper J."/>
            <person name="Damon W."/>
            <person name="Desjardin D."/>
            <person name="Finy P."/>
            <person name="Geml J."/>
            <person name="Haridas S."/>
            <person name="Hughes K."/>
            <person name="Justo A."/>
            <person name="Karasinski D."/>
            <person name="Kautmanova I."/>
            <person name="Kiss B."/>
            <person name="Kocsube S."/>
            <person name="Kotiranta H."/>
            <person name="LaButti K.M."/>
            <person name="Lechner B.E."/>
            <person name="Liimatainen K."/>
            <person name="Lipzen A."/>
            <person name="Lukacs Z."/>
            <person name="Mihaltcheva S."/>
            <person name="Morgado L.N."/>
            <person name="Niskanen T."/>
            <person name="Noordeloos M.E."/>
            <person name="Ohm R.A."/>
            <person name="Ortiz-Santana B."/>
            <person name="Ovrebo C."/>
            <person name="Racz N."/>
            <person name="Riley R."/>
            <person name="Savchenko A."/>
            <person name="Shiryaev A."/>
            <person name="Soop K."/>
            <person name="Spirin V."/>
            <person name="Szebenyi C."/>
            <person name="Tomsovsky M."/>
            <person name="Tulloss R.E."/>
            <person name="Uehling J."/>
            <person name="Grigoriev I.V."/>
            <person name="Vagvolgyi C."/>
            <person name="Papp T."/>
            <person name="Martin F.M."/>
            <person name="Miettinen O."/>
            <person name="Hibbett D.S."/>
            <person name="Nagy L.G."/>
        </authorList>
    </citation>
    <scope>NUCLEOTIDE SEQUENCE [LARGE SCALE GENOMIC DNA]</scope>
    <source>
        <strain evidence="1 2">NL-1719</strain>
    </source>
</reference>
<name>A0ACD3BDR2_9AGAR</name>
<organism evidence="1 2">
    <name type="scientific">Pluteus cervinus</name>
    <dbReference type="NCBI Taxonomy" id="181527"/>
    <lineage>
        <taxon>Eukaryota</taxon>
        <taxon>Fungi</taxon>
        <taxon>Dikarya</taxon>
        <taxon>Basidiomycota</taxon>
        <taxon>Agaricomycotina</taxon>
        <taxon>Agaricomycetes</taxon>
        <taxon>Agaricomycetidae</taxon>
        <taxon>Agaricales</taxon>
        <taxon>Pluteineae</taxon>
        <taxon>Pluteaceae</taxon>
        <taxon>Pluteus</taxon>
    </lineage>
</organism>
<sequence>MSLAVLARASLRRQQGIARSFHSTGPARSAGHDYHPFPFSFPRALESSSKAALGFKVFAFLSTGFAIPFIAAGVQLKKAGA</sequence>
<dbReference type="Proteomes" id="UP000308600">
    <property type="component" value="Unassembled WGS sequence"/>
</dbReference>
<keyword evidence="2" id="KW-1185">Reference proteome</keyword>